<feature type="transmembrane region" description="Helical" evidence="7">
    <location>
        <begin position="135"/>
        <end position="159"/>
    </location>
</feature>
<dbReference type="HOGENOM" id="CLU_036879_1_1_0"/>
<dbReference type="AlphaFoldDB" id="D7BEL8"/>
<feature type="transmembrane region" description="Helical" evidence="7">
    <location>
        <begin position="253"/>
        <end position="278"/>
    </location>
</feature>
<dbReference type="RefSeq" id="WP_013157830.1">
    <property type="nucleotide sequence ID" value="NC_014212.1"/>
</dbReference>
<comment type="similarity">
    <text evidence="7">Belongs to the binding-protein-dependent transport system permease family.</text>
</comment>
<feature type="transmembrane region" description="Helical" evidence="7">
    <location>
        <begin position="298"/>
        <end position="325"/>
    </location>
</feature>
<evidence type="ECO:0000313" key="10">
    <source>
        <dbReference type="Proteomes" id="UP000001916"/>
    </source>
</evidence>
<feature type="domain" description="ABC transmembrane type-1" evidence="8">
    <location>
        <begin position="96"/>
        <end position="322"/>
    </location>
</feature>
<keyword evidence="4 7" id="KW-0812">Transmembrane</keyword>
<dbReference type="KEGG" id="msv:Mesil_1368"/>
<feature type="transmembrane region" description="Helical" evidence="7">
    <location>
        <begin position="195"/>
        <end position="215"/>
    </location>
</feature>
<dbReference type="InterPro" id="IPR035906">
    <property type="entry name" value="MetI-like_sf"/>
</dbReference>
<keyword evidence="10" id="KW-1185">Reference proteome</keyword>
<dbReference type="PANTHER" id="PTHR30465:SF0">
    <property type="entry name" value="OLIGOPEPTIDE TRANSPORT SYSTEM PERMEASE PROTEIN APPB"/>
    <property type="match status" value="1"/>
</dbReference>
<dbReference type="GO" id="GO:0005886">
    <property type="term" value="C:plasma membrane"/>
    <property type="evidence" value="ECO:0007669"/>
    <property type="project" value="UniProtKB-SubCell"/>
</dbReference>
<dbReference type="InterPro" id="IPR000515">
    <property type="entry name" value="MetI-like"/>
</dbReference>
<feature type="transmembrane region" description="Helical" evidence="7">
    <location>
        <begin position="100"/>
        <end position="123"/>
    </location>
</feature>
<dbReference type="STRING" id="526227.Mesil_1368"/>
<evidence type="ECO:0000256" key="3">
    <source>
        <dbReference type="ARBA" id="ARBA00022475"/>
    </source>
</evidence>
<evidence type="ECO:0000256" key="2">
    <source>
        <dbReference type="ARBA" id="ARBA00022448"/>
    </source>
</evidence>
<feature type="transmembrane region" description="Helical" evidence="7">
    <location>
        <begin position="12"/>
        <end position="30"/>
    </location>
</feature>
<gene>
    <name evidence="9" type="ordered locus">Mesil_1368</name>
</gene>
<dbReference type="PANTHER" id="PTHR30465">
    <property type="entry name" value="INNER MEMBRANE ABC TRANSPORTER"/>
    <property type="match status" value="1"/>
</dbReference>
<keyword evidence="5 7" id="KW-1133">Transmembrane helix</keyword>
<dbReference type="Pfam" id="PF00528">
    <property type="entry name" value="BPD_transp_1"/>
    <property type="match status" value="1"/>
</dbReference>
<dbReference type="OrthoDB" id="24153at2"/>
<keyword evidence="2 7" id="KW-0813">Transport</keyword>
<reference evidence="9 10" key="1">
    <citation type="journal article" date="2010" name="Stand. Genomic Sci.">
        <title>Complete genome sequence of Meiothermus silvanus type strain (VI-R2).</title>
        <authorList>
            <person name="Sikorski J."/>
            <person name="Tindall B.J."/>
            <person name="Lowry S."/>
            <person name="Lucas S."/>
            <person name="Nolan M."/>
            <person name="Copeland A."/>
            <person name="Glavina Del Rio T."/>
            <person name="Tice H."/>
            <person name="Cheng J.F."/>
            <person name="Han C."/>
            <person name="Pitluck S."/>
            <person name="Liolios K."/>
            <person name="Ivanova N."/>
            <person name="Mavromatis K."/>
            <person name="Mikhailova N."/>
            <person name="Pati A."/>
            <person name="Goodwin L."/>
            <person name="Chen A."/>
            <person name="Palaniappan K."/>
            <person name="Land M."/>
            <person name="Hauser L."/>
            <person name="Chang Y.J."/>
            <person name="Jeffries C.D."/>
            <person name="Rohde M."/>
            <person name="Goker M."/>
            <person name="Woyke T."/>
            <person name="Bristow J."/>
            <person name="Eisen J.A."/>
            <person name="Markowitz V."/>
            <person name="Hugenholtz P."/>
            <person name="Kyrpides N.C."/>
            <person name="Klenk H.P."/>
            <person name="Lapidus A."/>
        </authorList>
    </citation>
    <scope>NUCLEOTIDE SEQUENCE [LARGE SCALE GENOMIC DNA]</scope>
    <source>
        <strain evidence="10">ATCC 700542 / DSM 9946 / VI-R2</strain>
    </source>
</reference>
<dbReference type="GO" id="GO:0055085">
    <property type="term" value="P:transmembrane transport"/>
    <property type="evidence" value="ECO:0007669"/>
    <property type="project" value="InterPro"/>
</dbReference>
<evidence type="ECO:0000256" key="5">
    <source>
        <dbReference type="ARBA" id="ARBA00022989"/>
    </source>
</evidence>
<dbReference type="CDD" id="cd06261">
    <property type="entry name" value="TM_PBP2"/>
    <property type="match status" value="1"/>
</dbReference>
<name>D7BEL8_ALLS1</name>
<evidence type="ECO:0000256" key="6">
    <source>
        <dbReference type="ARBA" id="ARBA00023136"/>
    </source>
</evidence>
<comment type="subcellular location">
    <subcellularLocation>
        <location evidence="1 7">Cell membrane</location>
        <topology evidence="1 7">Multi-pass membrane protein</topology>
    </subcellularLocation>
</comment>
<dbReference type="InterPro" id="IPR045621">
    <property type="entry name" value="BPD_transp_1_N"/>
</dbReference>
<accession>D7BEL8</accession>
<protein>
    <submittedName>
        <fullName evidence="9">Binding-protein-dependent transport systems inner membrane component</fullName>
    </submittedName>
</protein>
<evidence type="ECO:0000256" key="4">
    <source>
        <dbReference type="ARBA" id="ARBA00022692"/>
    </source>
</evidence>
<evidence type="ECO:0000313" key="9">
    <source>
        <dbReference type="EMBL" id="ADH63261.1"/>
    </source>
</evidence>
<keyword evidence="3" id="KW-1003">Cell membrane</keyword>
<sequence length="332" mass="36839">MWSYIVRRLLQLIPTFFGATLLAFIIIQLAPGDFVTRLELDPTQTRESIASLRREFALDQPWTVQYAKWVSGVLQGKLGLSLSYKADVWKVIWPRILNSMVLVVLSTLLIYLIAIPVGVYSAIRQYSVGDRILTVLAFIGVAIPNFFFALIMLFVAVWLNDAMGMKILPIGGMTSEFVGGVPYLQAPWWQRTLDVLWHALPVVLVLATTGTAGLIRVMRGQMLEVLSQDYIRTARAKGVTERIAIYKHALRNAVIPIVAGIGFLLPALIGGAGLIEVVMAWPGITPMLLDAISAVDLYLVMGFITVTTILLMLGNLLSDLLLAWVDPRIRYN</sequence>
<dbReference type="PROSITE" id="PS50928">
    <property type="entry name" value="ABC_TM1"/>
    <property type="match status" value="1"/>
</dbReference>
<dbReference type="Pfam" id="PF19300">
    <property type="entry name" value="BPD_transp_1_N"/>
    <property type="match status" value="1"/>
</dbReference>
<organism evidence="9 10">
    <name type="scientific">Allomeiothermus silvanus (strain ATCC 700542 / DSM 9946 / NBRC 106475 / NCIMB 13440 / VI-R2)</name>
    <name type="common">Thermus silvanus</name>
    <dbReference type="NCBI Taxonomy" id="526227"/>
    <lineage>
        <taxon>Bacteria</taxon>
        <taxon>Thermotogati</taxon>
        <taxon>Deinococcota</taxon>
        <taxon>Deinococci</taxon>
        <taxon>Thermales</taxon>
        <taxon>Thermaceae</taxon>
        <taxon>Allomeiothermus</taxon>
    </lineage>
</organism>
<dbReference type="Proteomes" id="UP000001916">
    <property type="component" value="Chromosome"/>
</dbReference>
<evidence type="ECO:0000256" key="7">
    <source>
        <dbReference type="RuleBase" id="RU363032"/>
    </source>
</evidence>
<dbReference type="eggNOG" id="COG0601">
    <property type="taxonomic scope" value="Bacteria"/>
</dbReference>
<dbReference type="EMBL" id="CP002042">
    <property type="protein sequence ID" value="ADH63261.1"/>
    <property type="molecule type" value="Genomic_DNA"/>
</dbReference>
<proteinExistence type="inferred from homology"/>
<keyword evidence="6 7" id="KW-0472">Membrane</keyword>
<dbReference type="Gene3D" id="1.10.3720.10">
    <property type="entry name" value="MetI-like"/>
    <property type="match status" value="1"/>
</dbReference>
<evidence type="ECO:0000256" key="1">
    <source>
        <dbReference type="ARBA" id="ARBA00004651"/>
    </source>
</evidence>
<evidence type="ECO:0000259" key="8">
    <source>
        <dbReference type="PROSITE" id="PS50928"/>
    </source>
</evidence>
<dbReference type="SUPFAM" id="SSF161098">
    <property type="entry name" value="MetI-like"/>
    <property type="match status" value="1"/>
</dbReference>